<evidence type="ECO:0000256" key="5">
    <source>
        <dbReference type="ARBA" id="ARBA00012448"/>
    </source>
</evidence>
<keyword evidence="15" id="KW-0133">Cell shape</keyword>
<evidence type="ECO:0000256" key="17">
    <source>
        <dbReference type="ARBA" id="ARBA00022984"/>
    </source>
</evidence>
<comment type="subcellular location">
    <subcellularLocation>
        <location evidence="1">Cell inner membrane</location>
        <topology evidence="1">Single-pass type II membrane protein</topology>
    </subcellularLocation>
</comment>
<evidence type="ECO:0000256" key="22">
    <source>
        <dbReference type="ARBA" id="ARBA00023316"/>
    </source>
</evidence>
<evidence type="ECO:0000256" key="20">
    <source>
        <dbReference type="ARBA" id="ARBA00023251"/>
    </source>
</evidence>
<evidence type="ECO:0000259" key="28">
    <source>
        <dbReference type="Pfam" id="PF17092"/>
    </source>
</evidence>
<feature type="domain" description="Penicillin-binding protein transpeptidase" evidence="26">
    <location>
        <begin position="440"/>
        <end position="732"/>
    </location>
</feature>
<comment type="similarity">
    <text evidence="4">In the N-terminal section; belongs to the glycosyltransferase 51 family.</text>
</comment>
<dbReference type="Proteomes" id="UP001250791">
    <property type="component" value="Unassembled WGS sequence"/>
</dbReference>
<feature type="domain" description="Glycosyl transferase family 51" evidence="27">
    <location>
        <begin position="56"/>
        <end position="233"/>
    </location>
</feature>
<evidence type="ECO:0000256" key="2">
    <source>
        <dbReference type="ARBA" id="ARBA00004752"/>
    </source>
</evidence>
<keyword evidence="8" id="KW-0997">Cell inner membrane</keyword>
<comment type="pathway">
    <text evidence="2">Cell wall biogenesis; peptidoglycan biosynthesis.</text>
</comment>
<dbReference type="GO" id="GO:0016757">
    <property type="term" value="F:glycosyltransferase activity"/>
    <property type="evidence" value="ECO:0007669"/>
    <property type="project" value="UniProtKB-KW"/>
</dbReference>
<evidence type="ECO:0000256" key="25">
    <source>
        <dbReference type="ARBA" id="ARBA00049902"/>
    </source>
</evidence>
<comment type="similarity">
    <text evidence="3">In the C-terminal section; belongs to the transpeptidase family.</text>
</comment>
<comment type="caution">
    <text evidence="29">The sequence shown here is derived from an EMBL/GenBank/DDBJ whole genome shotgun (WGS) entry which is preliminary data.</text>
</comment>
<evidence type="ECO:0000256" key="16">
    <source>
        <dbReference type="ARBA" id="ARBA00022968"/>
    </source>
</evidence>
<evidence type="ECO:0000256" key="21">
    <source>
        <dbReference type="ARBA" id="ARBA00023268"/>
    </source>
</evidence>
<dbReference type="PANTHER" id="PTHR32282">
    <property type="entry name" value="BINDING PROTEIN TRANSPEPTIDASE, PUTATIVE-RELATED"/>
    <property type="match status" value="1"/>
</dbReference>
<keyword evidence="20" id="KW-0046">Antibiotic resistance</keyword>
<evidence type="ECO:0000259" key="27">
    <source>
        <dbReference type="Pfam" id="PF00912"/>
    </source>
</evidence>
<dbReference type="EC" id="3.4.16.4" evidence="5"/>
<dbReference type="InterPro" id="IPR036950">
    <property type="entry name" value="PBP_transglycosylase"/>
</dbReference>
<evidence type="ECO:0000256" key="11">
    <source>
        <dbReference type="ARBA" id="ARBA00022676"/>
    </source>
</evidence>
<dbReference type="Pfam" id="PF00912">
    <property type="entry name" value="Transgly"/>
    <property type="match status" value="1"/>
</dbReference>
<keyword evidence="12 29" id="KW-0808">Transferase</keyword>
<evidence type="ECO:0000256" key="4">
    <source>
        <dbReference type="ARBA" id="ARBA00007739"/>
    </source>
</evidence>
<evidence type="ECO:0000256" key="24">
    <source>
        <dbReference type="ARBA" id="ARBA00044770"/>
    </source>
</evidence>
<evidence type="ECO:0000256" key="23">
    <source>
        <dbReference type="ARBA" id="ARBA00034000"/>
    </source>
</evidence>
<evidence type="ECO:0000256" key="18">
    <source>
        <dbReference type="ARBA" id="ARBA00022989"/>
    </source>
</evidence>
<keyword evidence="14 29" id="KW-0378">Hydrolase</keyword>
<evidence type="ECO:0000256" key="19">
    <source>
        <dbReference type="ARBA" id="ARBA00023136"/>
    </source>
</evidence>
<keyword evidence="11 29" id="KW-0328">Glycosyltransferase</keyword>
<dbReference type="Gene3D" id="1.10.3810.10">
    <property type="entry name" value="Biosynthetic peptidoglycan transglycosylase-like"/>
    <property type="match status" value="1"/>
</dbReference>
<dbReference type="EC" id="2.4.99.28" evidence="24"/>
<proteinExistence type="inferred from homology"/>
<keyword evidence="7" id="KW-1003">Cell membrane</keyword>
<feature type="domain" description="Penicillin-binding protein OB-like" evidence="28">
    <location>
        <begin position="322"/>
        <end position="438"/>
    </location>
</feature>
<comment type="catalytic activity">
    <reaction evidence="25">
        <text>[GlcNAc-(1-&gt;4)-Mur2Ac(oyl-L-Ala-gamma-D-Glu-L-Lys-D-Ala-D-Ala)](n)-di-trans,octa-cis-undecaprenyl diphosphate + beta-D-GlcNAc-(1-&gt;4)-Mur2Ac(oyl-L-Ala-gamma-D-Glu-L-Lys-D-Ala-D-Ala)-di-trans,octa-cis-undecaprenyl diphosphate = [GlcNAc-(1-&gt;4)-Mur2Ac(oyl-L-Ala-gamma-D-Glu-L-Lys-D-Ala-D-Ala)](n+1)-di-trans,octa-cis-undecaprenyl diphosphate + di-trans,octa-cis-undecaprenyl diphosphate + H(+)</text>
        <dbReference type="Rhea" id="RHEA:23708"/>
        <dbReference type="Rhea" id="RHEA-COMP:9602"/>
        <dbReference type="Rhea" id="RHEA-COMP:9603"/>
        <dbReference type="ChEBI" id="CHEBI:15378"/>
        <dbReference type="ChEBI" id="CHEBI:58405"/>
        <dbReference type="ChEBI" id="CHEBI:60033"/>
        <dbReference type="ChEBI" id="CHEBI:78435"/>
        <dbReference type="EC" id="2.4.99.28"/>
    </reaction>
</comment>
<evidence type="ECO:0000256" key="7">
    <source>
        <dbReference type="ARBA" id="ARBA00022475"/>
    </source>
</evidence>
<keyword evidence="17" id="KW-0573">Peptidoglycan synthesis</keyword>
<name>A0ABU1SL29_9HYPH</name>
<keyword evidence="9" id="KW-0121">Carboxypeptidase</keyword>
<dbReference type="RefSeq" id="WP_310229469.1">
    <property type="nucleotide sequence ID" value="NZ_JAVDUP010000001.1"/>
</dbReference>
<evidence type="ECO:0000256" key="9">
    <source>
        <dbReference type="ARBA" id="ARBA00022645"/>
    </source>
</evidence>
<dbReference type="Pfam" id="PF00905">
    <property type="entry name" value="Transpeptidase"/>
    <property type="match status" value="1"/>
</dbReference>
<dbReference type="EMBL" id="JAVDUP010000001">
    <property type="protein sequence ID" value="MDR6899686.1"/>
    <property type="molecule type" value="Genomic_DNA"/>
</dbReference>
<evidence type="ECO:0000259" key="26">
    <source>
        <dbReference type="Pfam" id="PF00905"/>
    </source>
</evidence>
<keyword evidence="21" id="KW-0511">Multifunctional enzyme</keyword>
<accession>A0ABU1SL29</accession>
<dbReference type="InterPro" id="IPR012338">
    <property type="entry name" value="Beta-lactam/transpept-like"/>
</dbReference>
<keyword evidence="30" id="KW-1185">Reference proteome</keyword>
<reference evidence="29 30" key="1">
    <citation type="submission" date="2023-07" db="EMBL/GenBank/DDBJ databases">
        <title>Sorghum-associated microbial communities from plants grown in Nebraska, USA.</title>
        <authorList>
            <person name="Schachtman D."/>
        </authorList>
    </citation>
    <scope>NUCLEOTIDE SEQUENCE [LARGE SCALE GENOMIC DNA]</scope>
    <source>
        <strain evidence="29 30">3199</strain>
    </source>
</reference>
<keyword evidence="19" id="KW-0472">Membrane</keyword>
<organism evidence="29 30">
    <name type="scientific">Rhizobium miluonense</name>
    <dbReference type="NCBI Taxonomy" id="411945"/>
    <lineage>
        <taxon>Bacteria</taxon>
        <taxon>Pseudomonadati</taxon>
        <taxon>Pseudomonadota</taxon>
        <taxon>Alphaproteobacteria</taxon>
        <taxon>Hyphomicrobiales</taxon>
        <taxon>Rhizobiaceae</taxon>
        <taxon>Rhizobium/Agrobacterium group</taxon>
        <taxon>Rhizobium</taxon>
    </lineage>
</organism>
<sequence>MIRLIGYFFGLGCLLFLGVAAAAAIYLSVVSKELPDYEVLAKYAPPVTTRIHAGNGALMKEYSRENRLFVPIQAIPDRVKAAFLSAEDKNFYNHPGVDVGGLIRAVAVNLQNIGSGRRFVGASTITQQVAKNFLLSADQTFDRKIKEAILSFRIEQAYSKDKILELYLNEIYFGLNSYGIAGAALTYFDKSVNELTIAESAYLASLPKGPSNYNPFRRAEAALTRRNWVIDRMVENGYVSQSDGEEAKKQPLGVVPPKSGPSLFASDYFAEEVRRQLIDQYGEKTLYEGGLSVRTSLDPQMQLEARKALQDGLIDYDERRGYRGPLKQIATSQDWGVELAKVPSLSDVPEWRVAVVLSVSDQGVDIGLQPRVDAAGKVSTERTRGTISPADMRWAYRSAGGKSAKSPGGVLSPGDVIYVQKTGNADSSSYRLHQPPKVQGGLVAMDPHTGRVLAMVGGFSYAQSEFNRATQAKRQPGSSFKPFVYAAAMDNGYTPASVILDDPLQITLSNGDVWKPTNYEGEGGGVHTLRFAIEHSRNLMTVRLASDMGMPLVAEYAERFGIYDHMNPVLAMSLGAGETTVLRMVSAYSVMANGGKQIKPTLIDRIQDRYGKTIFKHEERVCDSCNVSAWQNQDEPVIADNREQVLDPMTAYQVTSMMQGVIIRGTAAGKIKLNTDVAGKTGTTNDEKDAWFVGYTPSLVAGLYIGYDTPATLGRGGTGGALAAPIFNEFMQAATKDEAPEKFQVPAGMTMVAVNRATGMAAQPGEPNAIMEAFKPGTGPATSLQVIGGGDAAAQVAPEEILRTSPQANQAVTSGSGGLF</sequence>
<dbReference type="InterPro" id="IPR050396">
    <property type="entry name" value="Glycosyltr_51/Transpeptidase"/>
</dbReference>
<keyword evidence="16" id="KW-0735">Signal-anchor</keyword>
<comment type="catalytic activity">
    <reaction evidence="23">
        <text>Preferential cleavage: (Ac)2-L-Lys-D-Ala-|-D-Ala. Also transpeptidation of peptidyl-alanyl moieties that are N-acyl substituents of D-alanine.</text>
        <dbReference type="EC" id="3.4.16.4"/>
    </reaction>
</comment>
<dbReference type="SUPFAM" id="SSF53955">
    <property type="entry name" value="Lysozyme-like"/>
    <property type="match status" value="1"/>
</dbReference>
<dbReference type="SUPFAM" id="SSF56601">
    <property type="entry name" value="beta-lactamase/transpeptidase-like"/>
    <property type="match status" value="1"/>
</dbReference>
<dbReference type="Pfam" id="PF17092">
    <property type="entry name" value="PCB_OB"/>
    <property type="match status" value="1"/>
</dbReference>
<keyword evidence="13" id="KW-0812">Transmembrane</keyword>
<keyword evidence="18" id="KW-1133">Transmembrane helix</keyword>
<dbReference type="GO" id="GO:0016787">
    <property type="term" value="F:hydrolase activity"/>
    <property type="evidence" value="ECO:0007669"/>
    <property type="project" value="UniProtKB-KW"/>
</dbReference>
<dbReference type="InterPro" id="IPR031376">
    <property type="entry name" value="PCB_OB"/>
</dbReference>
<dbReference type="Gene3D" id="3.40.710.10">
    <property type="entry name" value="DD-peptidase/beta-lactamase superfamily"/>
    <property type="match status" value="2"/>
</dbReference>
<evidence type="ECO:0000256" key="15">
    <source>
        <dbReference type="ARBA" id="ARBA00022960"/>
    </source>
</evidence>
<dbReference type="PANTHER" id="PTHR32282:SF27">
    <property type="entry name" value="PENICILLIN-BINDING PROTEIN 1A"/>
    <property type="match status" value="1"/>
</dbReference>
<evidence type="ECO:0000313" key="29">
    <source>
        <dbReference type="EMBL" id="MDR6899686.1"/>
    </source>
</evidence>
<evidence type="ECO:0000256" key="3">
    <source>
        <dbReference type="ARBA" id="ARBA00007090"/>
    </source>
</evidence>
<evidence type="ECO:0000256" key="10">
    <source>
        <dbReference type="ARBA" id="ARBA00022670"/>
    </source>
</evidence>
<evidence type="ECO:0000256" key="6">
    <source>
        <dbReference type="ARBA" id="ARBA00018638"/>
    </source>
</evidence>
<evidence type="ECO:0000313" key="30">
    <source>
        <dbReference type="Proteomes" id="UP001250791"/>
    </source>
</evidence>
<dbReference type="NCBIfam" id="TIGR02074">
    <property type="entry name" value="PBP_1a_fam"/>
    <property type="match status" value="1"/>
</dbReference>
<keyword evidence="22" id="KW-0961">Cell wall biogenesis/degradation</keyword>
<evidence type="ECO:0000256" key="8">
    <source>
        <dbReference type="ARBA" id="ARBA00022519"/>
    </source>
</evidence>
<dbReference type="InterPro" id="IPR001460">
    <property type="entry name" value="PCN-bd_Tpept"/>
</dbReference>
<evidence type="ECO:0000256" key="12">
    <source>
        <dbReference type="ARBA" id="ARBA00022679"/>
    </source>
</evidence>
<keyword evidence="10" id="KW-0645">Protease</keyword>
<dbReference type="InterPro" id="IPR001264">
    <property type="entry name" value="Glyco_trans_51"/>
</dbReference>
<protein>
    <recommendedName>
        <fullName evidence="6">Penicillin-binding protein 1A</fullName>
        <ecNumber evidence="24">2.4.99.28</ecNumber>
        <ecNumber evidence="5">3.4.16.4</ecNumber>
    </recommendedName>
</protein>
<evidence type="ECO:0000256" key="1">
    <source>
        <dbReference type="ARBA" id="ARBA00004249"/>
    </source>
</evidence>
<evidence type="ECO:0000256" key="14">
    <source>
        <dbReference type="ARBA" id="ARBA00022801"/>
    </source>
</evidence>
<gene>
    <name evidence="29" type="ORF">J2W52_001274</name>
</gene>
<dbReference type="InterPro" id="IPR023346">
    <property type="entry name" value="Lysozyme-like_dom_sf"/>
</dbReference>
<evidence type="ECO:0000256" key="13">
    <source>
        <dbReference type="ARBA" id="ARBA00022692"/>
    </source>
</evidence>